<dbReference type="Gramene" id="Solyc04g053023.1.1">
    <property type="protein sequence ID" value="Solyc04g053023.1.1"/>
    <property type="gene ID" value="Solyc04g053023.1"/>
</dbReference>
<dbReference type="Proteomes" id="UP000004994">
    <property type="component" value="Chromosome 4"/>
</dbReference>
<sequence length="39" mass="4615">MTTHFYEEQEFDFDHPMGSLTIPCKEDVLVHLMSSWILS</sequence>
<reference evidence="1" key="1">
    <citation type="journal article" date="2012" name="Nature">
        <title>The tomato genome sequence provides insights into fleshy fruit evolution.</title>
        <authorList>
            <consortium name="Tomato Genome Consortium"/>
        </authorList>
    </citation>
    <scope>NUCLEOTIDE SEQUENCE [LARGE SCALE GENOMIC DNA]</scope>
    <source>
        <strain evidence="1">cv. Heinz 1706</strain>
    </source>
</reference>
<dbReference type="EnsemblPlants" id="Solyc04g053023.1.1">
    <property type="protein sequence ID" value="Solyc04g053023.1.1"/>
    <property type="gene ID" value="Solyc04g053023.1"/>
</dbReference>
<evidence type="ECO:0000313" key="2">
    <source>
        <dbReference type="Proteomes" id="UP000004994"/>
    </source>
</evidence>
<keyword evidence="2" id="KW-1185">Reference proteome</keyword>
<proteinExistence type="predicted"/>
<protein>
    <recommendedName>
        <fullName evidence="3">Small auxin-up RNA</fullName>
    </recommendedName>
</protein>
<organism evidence="1">
    <name type="scientific">Solanum lycopersicum</name>
    <name type="common">Tomato</name>
    <name type="synonym">Lycopersicon esculentum</name>
    <dbReference type="NCBI Taxonomy" id="4081"/>
    <lineage>
        <taxon>Eukaryota</taxon>
        <taxon>Viridiplantae</taxon>
        <taxon>Streptophyta</taxon>
        <taxon>Embryophyta</taxon>
        <taxon>Tracheophyta</taxon>
        <taxon>Spermatophyta</taxon>
        <taxon>Magnoliopsida</taxon>
        <taxon>eudicotyledons</taxon>
        <taxon>Gunneridae</taxon>
        <taxon>Pentapetalae</taxon>
        <taxon>asterids</taxon>
        <taxon>lamiids</taxon>
        <taxon>Solanales</taxon>
        <taxon>Solanaceae</taxon>
        <taxon>Solanoideae</taxon>
        <taxon>Solaneae</taxon>
        <taxon>Solanum</taxon>
        <taxon>Solanum subgen. Lycopersicon</taxon>
    </lineage>
</organism>
<dbReference type="InParanoid" id="A0A3Q7G564"/>
<reference evidence="1" key="2">
    <citation type="submission" date="2019-01" db="UniProtKB">
        <authorList>
            <consortium name="EnsemblPlants"/>
        </authorList>
    </citation>
    <scope>IDENTIFICATION</scope>
    <source>
        <strain evidence="1">cv. Heinz 1706</strain>
    </source>
</reference>
<evidence type="ECO:0008006" key="3">
    <source>
        <dbReference type="Google" id="ProtNLM"/>
    </source>
</evidence>
<name>A0A3Q7G564_SOLLC</name>
<dbReference type="AlphaFoldDB" id="A0A3Q7G564"/>
<evidence type="ECO:0000313" key="1">
    <source>
        <dbReference type="EnsemblPlants" id="Solyc04g053023.1.1"/>
    </source>
</evidence>
<accession>A0A3Q7G564</accession>